<reference evidence="3 4" key="1">
    <citation type="submission" date="2020-01" db="EMBL/GenBank/DDBJ databases">
        <title>Complete and circular genome sequences of six lactobacillus isolates from horses.</title>
        <authorList>
            <person name="Hassan H.M."/>
        </authorList>
    </citation>
    <scope>NUCLEOTIDE SEQUENCE [LARGE SCALE GENOMIC DNA]</scope>
    <source>
        <strain evidence="3 4">1A</strain>
    </source>
</reference>
<dbReference type="SUPFAM" id="SSF89447">
    <property type="entry name" value="AbrB/MazE/MraZ-like"/>
    <property type="match status" value="1"/>
</dbReference>
<sequence length="84" mass="9775">MIITAKRWGNSTAIRLPKTLLDELNIVSDEPEFEIKVKGDELILKKTKEPSNLEELFAGFDDEEYFKNNSNNFDWGEPQGKEIW</sequence>
<dbReference type="Gene3D" id="2.10.260.10">
    <property type="match status" value="1"/>
</dbReference>
<dbReference type="Pfam" id="PF04014">
    <property type="entry name" value="MazE_antitoxin"/>
    <property type="match status" value="1"/>
</dbReference>
<dbReference type="Proteomes" id="UP000510886">
    <property type="component" value="Chromosome"/>
</dbReference>
<dbReference type="InterPro" id="IPR039052">
    <property type="entry name" value="Antitox_PemI-like"/>
</dbReference>
<evidence type="ECO:0000313" key="4">
    <source>
        <dbReference type="Proteomes" id="UP000510886"/>
    </source>
</evidence>
<keyword evidence="1 3" id="KW-0238">DNA-binding</keyword>
<gene>
    <name evidence="3" type="ORF">GTO87_02895</name>
</gene>
<dbReference type="RefSeq" id="WP_180849455.1">
    <property type="nucleotide sequence ID" value="NZ_CP047418.1"/>
</dbReference>
<dbReference type="SMART" id="SM00966">
    <property type="entry name" value="SpoVT_AbrB"/>
    <property type="match status" value="1"/>
</dbReference>
<organism evidence="3 4">
    <name type="scientific">Ligilactobacillus saerimneri</name>
    <dbReference type="NCBI Taxonomy" id="228229"/>
    <lineage>
        <taxon>Bacteria</taxon>
        <taxon>Bacillati</taxon>
        <taxon>Bacillota</taxon>
        <taxon>Bacilli</taxon>
        <taxon>Lactobacillales</taxon>
        <taxon>Lactobacillaceae</taxon>
        <taxon>Ligilactobacillus</taxon>
    </lineage>
</organism>
<dbReference type="PANTHER" id="PTHR40516">
    <property type="entry name" value="ANTITOXIN CHPS-RELATED"/>
    <property type="match status" value="1"/>
</dbReference>
<dbReference type="PANTHER" id="PTHR40516:SF1">
    <property type="entry name" value="ANTITOXIN CHPS-RELATED"/>
    <property type="match status" value="1"/>
</dbReference>
<dbReference type="GO" id="GO:0003677">
    <property type="term" value="F:DNA binding"/>
    <property type="evidence" value="ECO:0007669"/>
    <property type="project" value="UniProtKB-UniRule"/>
</dbReference>
<dbReference type="InterPro" id="IPR037914">
    <property type="entry name" value="SpoVT-AbrB_sf"/>
</dbReference>
<dbReference type="KEGG" id="lsw:GTO87_02895"/>
<dbReference type="EMBL" id="CP047418">
    <property type="protein sequence ID" value="QLL77638.1"/>
    <property type="molecule type" value="Genomic_DNA"/>
</dbReference>
<accession>A0A7H9EIV6</accession>
<dbReference type="AlphaFoldDB" id="A0A7H9EIV6"/>
<protein>
    <submittedName>
        <fullName evidence="3">AbrB/MazE/SpoVT family DNA-binding domain-containing protein</fullName>
    </submittedName>
</protein>
<evidence type="ECO:0000313" key="3">
    <source>
        <dbReference type="EMBL" id="QLL77638.1"/>
    </source>
</evidence>
<dbReference type="PROSITE" id="PS51740">
    <property type="entry name" value="SPOVT_ABRB"/>
    <property type="match status" value="1"/>
</dbReference>
<proteinExistence type="predicted"/>
<dbReference type="InterPro" id="IPR007159">
    <property type="entry name" value="SpoVT-AbrB_dom"/>
</dbReference>
<feature type="domain" description="SpoVT-AbrB" evidence="2">
    <location>
        <begin position="3"/>
        <end position="49"/>
    </location>
</feature>
<evidence type="ECO:0000259" key="2">
    <source>
        <dbReference type="PROSITE" id="PS51740"/>
    </source>
</evidence>
<name>A0A7H9EIV6_9LACO</name>
<evidence type="ECO:0000256" key="1">
    <source>
        <dbReference type="PROSITE-ProRule" id="PRU01076"/>
    </source>
</evidence>
<dbReference type="GO" id="GO:0097351">
    <property type="term" value="F:toxin sequestering activity"/>
    <property type="evidence" value="ECO:0007669"/>
    <property type="project" value="InterPro"/>
</dbReference>